<dbReference type="RefSeq" id="WP_153346309.1">
    <property type="nucleotide sequence ID" value="NZ_WEGI01000011.1"/>
</dbReference>
<dbReference type="AlphaFoldDB" id="A0A7K0DX68"/>
<gene>
    <name evidence="2" type="ORF">NRB56_50240</name>
</gene>
<organism evidence="2 3">
    <name type="scientific">Nocardia aurantia</name>
    <dbReference type="NCBI Taxonomy" id="2585199"/>
    <lineage>
        <taxon>Bacteria</taxon>
        <taxon>Bacillati</taxon>
        <taxon>Actinomycetota</taxon>
        <taxon>Actinomycetes</taxon>
        <taxon>Mycobacteriales</taxon>
        <taxon>Nocardiaceae</taxon>
        <taxon>Nocardia</taxon>
    </lineage>
</organism>
<dbReference type="PANTHER" id="PTHR43319">
    <property type="entry name" value="BETA-LACTAMASE-RELATED"/>
    <property type="match status" value="1"/>
</dbReference>
<reference evidence="2 3" key="1">
    <citation type="submission" date="2019-10" db="EMBL/GenBank/DDBJ databases">
        <title>Nocardia macrotermitis sp. nov. and Nocardia aurantia sp. nov., isolated from the gut of fungus growing-termite Macrotermes natalensis.</title>
        <authorList>
            <person name="Benndorf R."/>
            <person name="Schwitalla J."/>
            <person name="Martin K."/>
            <person name="De Beer W."/>
            <person name="Kaster A.-K."/>
            <person name="Vollmers J."/>
            <person name="Poulsen M."/>
            <person name="Beemelmanns C."/>
        </authorList>
    </citation>
    <scope>NUCLEOTIDE SEQUENCE [LARGE SCALE GENOMIC DNA]</scope>
    <source>
        <strain evidence="2 3">RB56</strain>
    </source>
</reference>
<dbReference type="Gene3D" id="3.40.710.10">
    <property type="entry name" value="DD-peptidase/beta-lactamase superfamily"/>
    <property type="match status" value="1"/>
</dbReference>
<name>A0A7K0DX68_9NOCA</name>
<dbReference type="Pfam" id="PF00144">
    <property type="entry name" value="Beta-lactamase"/>
    <property type="match status" value="1"/>
</dbReference>
<evidence type="ECO:0000259" key="1">
    <source>
        <dbReference type="Pfam" id="PF00144"/>
    </source>
</evidence>
<dbReference type="InterPro" id="IPR012338">
    <property type="entry name" value="Beta-lactam/transpept-like"/>
</dbReference>
<dbReference type="OrthoDB" id="9809635at2"/>
<keyword evidence="3" id="KW-1185">Reference proteome</keyword>
<dbReference type="EMBL" id="WEGI01000011">
    <property type="protein sequence ID" value="MQY29434.1"/>
    <property type="molecule type" value="Genomic_DNA"/>
</dbReference>
<accession>A0A7K0DX68</accession>
<dbReference type="Proteomes" id="UP000431401">
    <property type="component" value="Unassembled WGS sequence"/>
</dbReference>
<dbReference type="InterPro" id="IPR001466">
    <property type="entry name" value="Beta-lactam-related"/>
</dbReference>
<evidence type="ECO:0000313" key="2">
    <source>
        <dbReference type="EMBL" id="MQY29434.1"/>
    </source>
</evidence>
<feature type="domain" description="Beta-lactamase-related" evidence="1">
    <location>
        <begin position="20"/>
        <end position="384"/>
    </location>
</feature>
<dbReference type="InterPro" id="IPR052907">
    <property type="entry name" value="Beta-lactamase/esterase"/>
</dbReference>
<dbReference type="PANTHER" id="PTHR43319:SF3">
    <property type="entry name" value="BETA-LACTAMASE-RELATED DOMAIN-CONTAINING PROTEIN"/>
    <property type="match status" value="1"/>
</dbReference>
<protein>
    <recommendedName>
        <fullName evidence="1">Beta-lactamase-related domain-containing protein</fullName>
    </recommendedName>
</protein>
<comment type="caution">
    <text evidence="2">The sequence shown here is derived from an EMBL/GenBank/DDBJ whole genome shotgun (WGS) entry which is preliminary data.</text>
</comment>
<evidence type="ECO:0000313" key="3">
    <source>
        <dbReference type="Proteomes" id="UP000431401"/>
    </source>
</evidence>
<proteinExistence type="predicted"/>
<sequence>MTAIDGTVALGFEPVRDAFAANFDKAGEVGAAVAVYRDGQPVVDLWGGQADPATGRPWQRDTLQLVYSATKAVTAAAAHLLAQRGELDLDAPVARYWPEFAAAGKAGIPVRQLLSHRAGLPALDRPVPLADALAWDPMVAALAAQRPLWEPGTAHGYHGRTFGWLVGEVIRRVSGRSPGRFVAEEIAGPHGIDFFIGLPDTERKRVSRLVFAPQPDYSAIPIDEIPESLRPLLAAARDPESLSSRAFSVTDPPNPDFDSAEVQAAEIPASNGIGTARGLARFYATLIGEVDGRRLLTAGTLADATREQAAGTDAVILLPSRYASGFMLPTAEFPLGGPASFGHPGRGGALGFADPARGLAFGYVTNYIVEGSLDPRAADLVAAVNTAWD</sequence>
<dbReference type="SUPFAM" id="SSF56601">
    <property type="entry name" value="beta-lactamase/transpeptidase-like"/>
    <property type="match status" value="1"/>
</dbReference>